<feature type="chain" id="PRO_5040213093" evidence="1">
    <location>
        <begin position="21"/>
        <end position="209"/>
    </location>
</feature>
<dbReference type="Proteomes" id="UP001056012">
    <property type="component" value="Chromosome 2"/>
</dbReference>
<keyword evidence="3" id="KW-1185">Reference proteome</keyword>
<dbReference type="EMBL" id="CP089275">
    <property type="protein sequence ID" value="USP75400.1"/>
    <property type="molecule type" value="Genomic_DNA"/>
</dbReference>
<feature type="signal peptide" evidence="1">
    <location>
        <begin position="1"/>
        <end position="20"/>
    </location>
</feature>
<organism evidence="2 3">
    <name type="scientific">Curvularia clavata</name>
    <dbReference type="NCBI Taxonomy" id="95742"/>
    <lineage>
        <taxon>Eukaryota</taxon>
        <taxon>Fungi</taxon>
        <taxon>Dikarya</taxon>
        <taxon>Ascomycota</taxon>
        <taxon>Pezizomycotina</taxon>
        <taxon>Dothideomycetes</taxon>
        <taxon>Pleosporomycetidae</taxon>
        <taxon>Pleosporales</taxon>
        <taxon>Pleosporineae</taxon>
        <taxon>Pleosporaceae</taxon>
        <taxon>Curvularia</taxon>
    </lineage>
</organism>
<reference evidence="2" key="1">
    <citation type="submission" date="2021-12" db="EMBL/GenBank/DDBJ databases">
        <title>Curvularia clavata genome.</title>
        <authorList>
            <person name="Cao Y."/>
        </authorList>
    </citation>
    <scope>NUCLEOTIDE SEQUENCE</scope>
    <source>
        <strain evidence="2">Yc1106</strain>
    </source>
</reference>
<dbReference type="VEuPathDB" id="FungiDB:yc1106_02674"/>
<gene>
    <name evidence="2" type="ORF">yc1106_02674</name>
</gene>
<proteinExistence type="predicted"/>
<protein>
    <submittedName>
        <fullName evidence="2">Uncharacterized protein</fullName>
    </submittedName>
</protein>
<evidence type="ECO:0000256" key="1">
    <source>
        <dbReference type="SAM" id="SignalP"/>
    </source>
</evidence>
<dbReference type="OrthoDB" id="3679793at2759"/>
<sequence length="209" mass="22685">MAPIHSFLLALGSLASIGAAWYPDQTPYANNTLITFQKQGCYDTNCGFVYHNFQPQTCAVTITRKGLNISEAIAAKLTLVKSGLLIRNETGYPDPTFVAWDEGPDSNADGPLQCGTAVVNETVSGESLCISAPDNHNYHGFSYWRPGQDKTKRSDIPECTGEQYPDGVMLNGKMYNIEGIPDDDKLTLLSLVLNGGGKVSVELDVYLID</sequence>
<keyword evidence="1" id="KW-0732">Signal</keyword>
<accession>A0A9Q9DQT5</accession>
<name>A0A9Q9DQT5_CURCL</name>
<evidence type="ECO:0000313" key="3">
    <source>
        <dbReference type="Proteomes" id="UP001056012"/>
    </source>
</evidence>
<evidence type="ECO:0000313" key="2">
    <source>
        <dbReference type="EMBL" id="USP75400.1"/>
    </source>
</evidence>
<dbReference type="AlphaFoldDB" id="A0A9Q9DQT5"/>